<dbReference type="PROSITE" id="PS51462">
    <property type="entry name" value="NUDIX"/>
    <property type="match status" value="1"/>
</dbReference>
<protein>
    <submittedName>
        <fullName evidence="2">NUDIX domain-containing protein</fullName>
    </submittedName>
</protein>
<dbReference type="Proteomes" id="UP001059824">
    <property type="component" value="Chromosome"/>
</dbReference>
<dbReference type="RefSeq" id="WP_260763233.1">
    <property type="nucleotide sequence ID" value="NZ_CP045921.1"/>
</dbReference>
<gene>
    <name evidence="2" type="ORF">GII36_05355</name>
</gene>
<evidence type="ECO:0000259" key="1">
    <source>
        <dbReference type="PROSITE" id="PS51462"/>
    </source>
</evidence>
<evidence type="ECO:0000313" key="2">
    <source>
        <dbReference type="EMBL" id="QHN43244.1"/>
    </source>
</evidence>
<keyword evidence="3" id="KW-1185">Reference proteome</keyword>
<dbReference type="Gene3D" id="3.90.79.10">
    <property type="entry name" value="Nucleoside Triphosphate Pyrophosphohydrolase"/>
    <property type="match status" value="1"/>
</dbReference>
<name>A0A857MKV0_9BACT</name>
<dbReference type="AlphaFoldDB" id="A0A857MKV0"/>
<dbReference type="EMBL" id="CP045921">
    <property type="protein sequence ID" value="QHN43244.1"/>
    <property type="molecule type" value="Genomic_DNA"/>
</dbReference>
<dbReference type="SUPFAM" id="SSF55811">
    <property type="entry name" value="Nudix"/>
    <property type="match status" value="1"/>
</dbReference>
<feature type="domain" description="Nudix hydrolase" evidence="1">
    <location>
        <begin position="80"/>
        <end position="209"/>
    </location>
</feature>
<accession>A0A857MKV0</accession>
<dbReference type="InterPro" id="IPR015797">
    <property type="entry name" value="NUDIX_hydrolase-like_dom_sf"/>
</dbReference>
<reference evidence="2" key="1">
    <citation type="journal article" date="2021" name="Nat. Microbiol.">
        <title>Cocultivation of an ultrasmall environmental parasitic bacterium with lytic ability against bacteria associated with wastewater foams.</title>
        <authorList>
            <person name="Batinovic S."/>
            <person name="Rose J.J.A."/>
            <person name="Ratcliffe J."/>
            <person name="Seviour R.J."/>
            <person name="Petrovski S."/>
        </authorList>
    </citation>
    <scope>NUCLEOTIDE SEQUENCE</scope>
    <source>
        <strain evidence="2">JR1</strain>
    </source>
</reference>
<dbReference type="InterPro" id="IPR036388">
    <property type="entry name" value="WH-like_DNA-bd_sf"/>
</dbReference>
<dbReference type="CDD" id="cd02883">
    <property type="entry name" value="NUDIX_Hydrolase"/>
    <property type="match status" value="1"/>
</dbReference>
<proteinExistence type="predicted"/>
<evidence type="ECO:0000313" key="3">
    <source>
        <dbReference type="Proteomes" id="UP001059824"/>
    </source>
</evidence>
<dbReference type="KEGG" id="mama:GII36_05355"/>
<dbReference type="InterPro" id="IPR000086">
    <property type="entry name" value="NUDIX_hydrolase_dom"/>
</dbReference>
<organism evidence="2 3">
    <name type="scientific">Candidatus Mycosynbacter amalyticus</name>
    <dbReference type="NCBI Taxonomy" id="2665156"/>
    <lineage>
        <taxon>Bacteria</taxon>
        <taxon>Candidatus Saccharimonadota</taxon>
        <taxon>Candidatus Saccharimonadota incertae sedis</taxon>
        <taxon>Candidatus Mycosynbacter</taxon>
    </lineage>
</organism>
<dbReference type="Pfam" id="PF00293">
    <property type="entry name" value="NUDIX"/>
    <property type="match status" value="1"/>
</dbReference>
<dbReference type="Gene3D" id="1.10.10.10">
    <property type="entry name" value="Winged helix-like DNA-binding domain superfamily/Winged helix DNA-binding domain"/>
    <property type="match status" value="1"/>
</dbReference>
<sequence>MFEQTITHHIQKHILSVLLHQKTVRFRDLRPPRTDTNLFSYHLKLLQQHKFVEKIEGGYTLSPLGLSYVDRVNADKLFVRRQPKMITMLLIQDGYGHVLLQRRTKQPYIDTWTLPYGKVHIDDESVLAGARREAYEKLDLKSTAPRHVGDAYIRVKTQDELLSSTLVHVCRFELDEYEESADIKWCAPLKLSDYDLAPAVEQIVTRSFFGDDFFFGEYDVEL</sequence>